<name>A0A235BQ10_UNCW3</name>
<dbReference type="AlphaFoldDB" id="A0A235BQ10"/>
<dbReference type="InterPro" id="IPR002686">
    <property type="entry name" value="Transposase_17"/>
</dbReference>
<dbReference type="SMART" id="SM01321">
    <property type="entry name" value="Y1_Tnp"/>
    <property type="match status" value="1"/>
</dbReference>
<dbReference type="InterPro" id="IPR036515">
    <property type="entry name" value="Transposase_17_sf"/>
</dbReference>
<dbReference type="SUPFAM" id="SSF143422">
    <property type="entry name" value="Transposase IS200-like"/>
    <property type="match status" value="1"/>
</dbReference>
<dbReference type="InterPro" id="IPR010921">
    <property type="entry name" value="Trp_repressor/repl_initiator"/>
</dbReference>
<protein>
    <recommendedName>
        <fullName evidence="1">Transposase IS200-like domain-containing protein</fullName>
    </recommendedName>
</protein>
<gene>
    <name evidence="2" type="ORF">CH333_09730</name>
</gene>
<evidence type="ECO:0000259" key="1">
    <source>
        <dbReference type="SMART" id="SM01321"/>
    </source>
</evidence>
<dbReference type="GO" id="GO:0004803">
    <property type="term" value="F:transposase activity"/>
    <property type="evidence" value="ECO:0007669"/>
    <property type="project" value="InterPro"/>
</dbReference>
<proteinExistence type="predicted"/>
<sequence>MARSLRIQFPGAFYHVTCRGNERKAIFIDEEDRNKFLKLLVVSLKTYQVVLNAYIMMSNHFHLLIQTKRANLSEFMRHFNICYTGWFNYHHNRCGHLYQGRYKAFLIDTDSYLLEVSRYLHLNSVRISKLCSESCQQRWQYLQEYRWSSLPGYINKEMSDDFVDYDLILSMVGGRHRYRGFVLDGLQHGISNPFEELKKGVILGSDDFVDEVKEEYVVDGSLRDQPSYRGLTMDVLEPEVVMSCVADALGADKHIFSFRFGNGVERGIVSELLYRYSGLTQVEIGKLLGGIDYSAVSKLRCRLKRKMEHDEQVKEQYTKAEDKVRELLSNVEI</sequence>
<evidence type="ECO:0000313" key="2">
    <source>
        <dbReference type="EMBL" id="OYD13807.1"/>
    </source>
</evidence>
<dbReference type="GO" id="GO:0043565">
    <property type="term" value="F:sequence-specific DNA binding"/>
    <property type="evidence" value="ECO:0007669"/>
    <property type="project" value="InterPro"/>
</dbReference>
<dbReference type="SUPFAM" id="SSF48295">
    <property type="entry name" value="TrpR-like"/>
    <property type="match status" value="1"/>
</dbReference>
<feature type="domain" description="Transposase IS200-like" evidence="1">
    <location>
        <begin position="9"/>
        <end position="123"/>
    </location>
</feature>
<dbReference type="Pfam" id="PF01797">
    <property type="entry name" value="Y1_Tnp"/>
    <property type="match status" value="1"/>
</dbReference>
<dbReference type="PANTHER" id="PTHR34322">
    <property type="entry name" value="TRANSPOSASE, Y1_TNP DOMAIN-CONTAINING"/>
    <property type="match status" value="1"/>
</dbReference>
<dbReference type="GO" id="GO:0006313">
    <property type="term" value="P:DNA transposition"/>
    <property type="evidence" value="ECO:0007669"/>
    <property type="project" value="InterPro"/>
</dbReference>
<accession>A0A235BQ10</accession>
<dbReference type="EMBL" id="NOZQ01000214">
    <property type="protein sequence ID" value="OYD13807.1"/>
    <property type="molecule type" value="Genomic_DNA"/>
</dbReference>
<evidence type="ECO:0000313" key="3">
    <source>
        <dbReference type="Proteomes" id="UP000215215"/>
    </source>
</evidence>
<dbReference type="Proteomes" id="UP000215215">
    <property type="component" value="Unassembled WGS sequence"/>
</dbReference>
<reference evidence="2 3" key="1">
    <citation type="submission" date="2017-07" db="EMBL/GenBank/DDBJ databases">
        <title>Recovery of genomes from metagenomes via a dereplication, aggregation, and scoring strategy.</title>
        <authorList>
            <person name="Sieber C.M."/>
            <person name="Probst A.J."/>
            <person name="Sharrar A."/>
            <person name="Thomas B.C."/>
            <person name="Hess M."/>
            <person name="Tringe S.G."/>
            <person name="Banfield J.F."/>
        </authorList>
    </citation>
    <scope>NUCLEOTIDE SEQUENCE [LARGE SCALE GENOMIC DNA]</scope>
    <source>
        <strain evidence="2">JGI_Cruoil_03_44_89</strain>
    </source>
</reference>
<dbReference type="Gene3D" id="3.30.70.1290">
    <property type="entry name" value="Transposase IS200-like"/>
    <property type="match status" value="1"/>
</dbReference>
<comment type="caution">
    <text evidence="2">The sequence shown here is derived from an EMBL/GenBank/DDBJ whole genome shotgun (WGS) entry which is preliminary data.</text>
</comment>
<organism evidence="2 3">
    <name type="scientific">candidate division WOR-3 bacterium JGI_Cruoil_03_44_89</name>
    <dbReference type="NCBI Taxonomy" id="1973748"/>
    <lineage>
        <taxon>Bacteria</taxon>
        <taxon>Bacteria division WOR-3</taxon>
    </lineage>
</organism>
<dbReference type="PANTHER" id="PTHR34322:SF2">
    <property type="entry name" value="TRANSPOSASE IS200-LIKE DOMAIN-CONTAINING PROTEIN"/>
    <property type="match status" value="1"/>
</dbReference>